<dbReference type="InterPro" id="IPR017972">
    <property type="entry name" value="Cyt_P450_CS"/>
</dbReference>
<reference evidence="11" key="1">
    <citation type="submission" date="2024-06" db="EMBL/GenBank/DDBJ databases">
        <title>Multi-omics analyses provide insights into the biosynthesis of the anticancer antibiotic pleurotin in Hohenbuehelia grisea.</title>
        <authorList>
            <person name="Weaver J.A."/>
            <person name="Alberti F."/>
        </authorList>
    </citation>
    <scope>NUCLEOTIDE SEQUENCE [LARGE SCALE GENOMIC DNA]</scope>
    <source>
        <strain evidence="11">T-177</strain>
    </source>
</reference>
<name>A0ABR3JRW7_9AGAR</name>
<dbReference type="InterPro" id="IPR050364">
    <property type="entry name" value="Cytochrome_P450_fung"/>
</dbReference>
<dbReference type="InterPro" id="IPR002401">
    <property type="entry name" value="Cyt_P450_E_grp-I"/>
</dbReference>
<evidence type="ECO:0000256" key="5">
    <source>
        <dbReference type="ARBA" id="ARBA00022723"/>
    </source>
</evidence>
<evidence type="ECO:0000313" key="10">
    <source>
        <dbReference type="EMBL" id="KAL0958544.1"/>
    </source>
</evidence>
<evidence type="ECO:0000256" key="4">
    <source>
        <dbReference type="ARBA" id="ARBA00022617"/>
    </source>
</evidence>
<dbReference type="PANTHER" id="PTHR46300:SF7">
    <property type="entry name" value="P450, PUTATIVE (EUROFUNG)-RELATED"/>
    <property type="match status" value="1"/>
</dbReference>
<dbReference type="Pfam" id="PF00067">
    <property type="entry name" value="p450"/>
    <property type="match status" value="1"/>
</dbReference>
<dbReference type="PANTHER" id="PTHR46300">
    <property type="entry name" value="P450, PUTATIVE (EUROFUNG)-RELATED-RELATED"/>
    <property type="match status" value="1"/>
</dbReference>
<evidence type="ECO:0000256" key="7">
    <source>
        <dbReference type="ARBA" id="ARBA00023004"/>
    </source>
</evidence>
<protein>
    <recommendedName>
        <fullName evidence="12">Cytochrome P450</fullName>
    </recommendedName>
</protein>
<dbReference type="EMBL" id="JASNQZ010000004">
    <property type="protein sequence ID" value="KAL0958544.1"/>
    <property type="molecule type" value="Genomic_DNA"/>
</dbReference>
<dbReference type="Gene3D" id="1.10.630.10">
    <property type="entry name" value="Cytochrome P450"/>
    <property type="match status" value="1"/>
</dbReference>
<dbReference type="PROSITE" id="PS00086">
    <property type="entry name" value="CYTOCHROME_P450"/>
    <property type="match status" value="1"/>
</dbReference>
<dbReference type="CDD" id="cd11065">
    <property type="entry name" value="CYP64-like"/>
    <property type="match status" value="1"/>
</dbReference>
<evidence type="ECO:0000256" key="6">
    <source>
        <dbReference type="ARBA" id="ARBA00023002"/>
    </source>
</evidence>
<dbReference type="InterPro" id="IPR036396">
    <property type="entry name" value="Cyt_P450_sf"/>
</dbReference>
<comment type="similarity">
    <text evidence="3 9">Belongs to the cytochrome P450 family.</text>
</comment>
<evidence type="ECO:0000313" key="11">
    <source>
        <dbReference type="Proteomes" id="UP001556367"/>
    </source>
</evidence>
<comment type="caution">
    <text evidence="10">The sequence shown here is derived from an EMBL/GenBank/DDBJ whole genome shotgun (WGS) entry which is preliminary data.</text>
</comment>
<evidence type="ECO:0000256" key="2">
    <source>
        <dbReference type="ARBA" id="ARBA00005179"/>
    </source>
</evidence>
<evidence type="ECO:0008006" key="12">
    <source>
        <dbReference type="Google" id="ProtNLM"/>
    </source>
</evidence>
<comment type="pathway">
    <text evidence="2">Secondary metabolite biosynthesis.</text>
</comment>
<keyword evidence="5 9" id="KW-0479">Metal-binding</keyword>
<proteinExistence type="inferred from homology"/>
<keyword evidence="6 9" id="KW-0560">Oxidoreductase</keyword>
<organism evidence="10 11">
    <name type="scientific">Hohenbuehelia grisea</name>
    <dbReference type="NCBI Taxonomy" id="104357"/>
    <lineage>
        <taxon>Eukaryota</taxon>
        <taxon>Fungi</taxon>
        <taxon>Dikarya</taxon>
        <taxon>Basidiomycota</taxon>
        <taxon>Agaricomycotina</taxon>
        <taxon>Agaricomycetes</taxon>
        <taxon>Agaricomycetidae</taxon>
        <taxon>Agaricales</taxon>
        <taxon>Pleurotineae</taxon>
        <taxon>Pleurotaceae</taxon>
        <taxon>Hohenbuehelia</taxon>
    </lineage>
</organism>
<dbReference type="PRINTS" id="PR00385">
    <property type="entry name" value="P450"/>
</dbReference>
<evidence type="ECO:0000256" key="1">
    <source>
        <dbReference type="ARBA" id="ARBA00001971"/>
    </source>
</evidence>
<evidence type="ECO:0000256" key="3">
    <source>
        <dbReference type="ARBA" id="ARBA00010617"/>
    </source>
</evidence>
<keyword evidence="4 9" id="KW-0349">Heme</keyword>
<keyword evidence="8 9" id="KW-0503">Monooxygenase</keyword>
<sequence length="509" mass="58146">MLSNAQAGTLLLAALLFVGRFFFKRLKQLPLPPGPPKRPIVGNLLHLPSEFEWVKYHDWAKEYNSDIIHLDACGESIVVVDTIEAAYELFDKRSSIYSSRPRFTMINELMGWDWIFAFMKYGDYWKHHRRLFQQEFHPTASTRFQPHEIKYTRQMLRRLLAAPDDFMDHMRHATGAIIMDVGYAIEVKEKDDPYVYTAEKALYGLVEAAVPGTFLVDAIPLLKYVPEWFPGAGFQKKAKEWKYHADRMLVEPFAVVKREMAAGVEKPSFVAHSLRDMDKSRDLEFQERIIQETAGNLYAAGSDTTVSALNSFVLAMLCHPEVQVKAQKELDELLQGVRLPDFEDEDSLPYISAIVQEVIRWQPVTPIAIPHFVEVEDVYKGYRIPANSTVVGNAWAMLHDERMYPDPFTFNPERWLKDGKINPDIREPTSVFGFGRRICPGRHMAIAQIWITAASVLASFNITKAIDEDGNVIEPTQKYHSALICHALPFKCSILPRSRSAEDLILAPG</sequence>
<evidence type="ECO:0000256" key="8">
    <source>
        <dbReference type="ARBA" id="ARBA00023033"/>
    </source>
</evidence>
<dbReference type="PRINTS" id="PR00463">
    <property type="entry name" value="EP450I"/>
</dbReference>
<accession>A0ABR3JRW7</accession>
<dbReference type="Proteomes" id="UP001556367">
    <property type="component" value="Unassembled WGS sequence"/>
</dbReference>
<comment type="cofactor">
    <cofactor evidence="1">
        <name>heme</name>
        <dbReference type="ChEBI" id="CHEBI:30413"/>
    </cofactor>
</comment>
<keyword evidence="11" id="KW-1185">Reference proteome</keyword>
<evidence type="ECO:0000256" key="9">
    <source>
        <dbReference type="RuleBase" id="RU000461"/>
    </source>
</evidence>
<keyword evidence="7 9" id="KW-0408">Iron</keyword>
<gene>
    <name evidence="10" type="ORF">HGRIS_000685</name>
</gene>
<dbReference type="SUPFAM" id="SSF48264">
    <property type="entry name" value="Cytochrome P450"/>
    <property type="match status" value="1"/>
</dbReference>
<dbReference type="InterPro" id="IPR001128">
    <property type="entry name" value="Cyt_P450"/>
</dbReference>